<sequence length="71" mass="8360">MNKISKPEHYTQGTIECIDAIDAMIGDRGRKDHYRASIVKYIWRCFDKGDVVTDLKKARWYLNRLIDGLEK</sequence>
<proteinExistence type="predicted"/>
<dbReference type="EMBL" id="GU568018">
    <property type="protein sequence ID" value="ADI23571.1"/>
    <property type="molecule type" value="Genomic_DNA"/>
</dbReference>
<reference evidence="1" key="1">
    <citation type="submission" date="2010-01" db="EMBL/GenBank/DDBJ databases">
        <title>Genome fragments of uncultured bacteria from the North Pacific subtropical Gyre.</title>
        <authorList>
            <person name="Pham V.D."/>
            <person name="Delong E.F."/>
        </authorList>
    </citation>
    <scope>NUCLEOTIDE SEQUENCE</scope>
</reference>
<evidence type="ECO:0000313" key="1">
    <source>
        <dbReference type="EMBL" id="ADI23571.1"/>
    </source>
</evidence>
<evidence type="ECO:0008006" key="2">
    <source>
        <dbReference type="Google" id="ProtNLM"/>
    </source>
</evidence>
<protein>
    <recommendedName>
        <fullName evidence="2">Protein of unknwon function (DUF3310)</fullName>
    </recommendedName>
</protein>
<dbReference type="InterPro" id="IPR021739">
    <property type="entry name" value="SaV-like"/>
</dbReference>
<name>E7C7Z7_9BACT</name>
<organism evidence="1">
    <name type="scientific">uncultured nuHF2 cluster bacterium HF0770_42C12</name>
    <dbReference type="NCBI Taxonomy" id="723593"/>
    <lineage>
        <taxon>Bacteria</taxon>
        <taxon>environmental samples</taxon>
    </lineage>
</organism>
<dbReference type="AlphaFoldDB" id="E7C7Z7"/>
<dbReference type="Pfam" id="PF11753">
    <property type="entry name" value="DUF3310"/>
    <property type="match status" value="1"/>
</dbReference>
<accession>E7C7Z7</accession>